<dbReference type="Pfam" id="PF00588">
    <property type="entry name" value="SpoU_methylase"/>
    <property type="match status" value="1"/>
</dbReference>
<dbReference type="GO" id="GO:0032259">
    <property type="term" value="P:methylation"/>
    <property type="evidence" value="ECO:0007669"/>
    <property type="project" value="UniProtKB-KW"/>
</dbReference>
<dbReference type="PANTHER" id="PTHR46429">
    <property type="entry name" value="23S RRNA (GUANOSINE-2'-O-)-METHYLTRANSFERASE RLMB"/>
    <property type="match status" value="1"/>
</dbReference>
<dbReference type="GO" id="GO:0006396">
    <property type="term" value="P:RNA processing"/>
    <property type="evidence" value="ECO:0007669"/>
    <property type="project" value="InterPro"/>
</dbReference>
<keyword evidence="3" id="KW-0808">Transferase</keyword>
<keyword evidence="2" id="KW-0489">Methyltransferase</keyword>
<evidence type="ECO:0000256" key="1">
    <source>
        <dbReference type="ARBA" id="ARBA00007228"/>
    </source>
</evidence>
<gene>
    <name evidence="5" type="primary">rlmB</name>
    <name evidence="5" type="ORF">ICT70_06150</name>
</gene>
<dbReference type="InterPro" id="IPR029026">
    <property type="entry name" value="tRNA_m1G_MTases_N"/>
</dbReference>
<organism evidence="5 6">
    <name type="scientific">Pelovirga terrestris</name>
    <dbReference type="NCBI Taxonomy" id="2771352"/>
    <lineage>
        <taxon>Bacteria</taxon>
        <taxon>Pseudomonadati</taxon>
        <taxon>Thermodesulfobacteriota</taxon>
        <taxon>Desulfuromonadia</taxon>
        <taxon>Geobacterales</taxon>
        <taxon>Geobacteraceae</taxon>
        <taxon>Pelovirga</taxon>
    </lineage>
</organism>
<dbReference type="NCBIfam" id="TIGR00186">
    <property type="entry name" value="rRNA_methyl_3"/>
    <property type="match status" value="1"/>
</dbReference>
<dbReference type="EMBL" id="JACWUN010000005">
    <property type="protein sequence ID" value="MBD1400246.1"/>
    <property type="molecule type" value="Genomic_DNA"/>
</dbReference>
<dbReference type="InterPro" id="IPR013123">
    <property type="entry name" value="SpoU_subst-bd"/>
</dbReference>
<comment type="similarity">
    <text evidence="1">Belongs to the class IV-like SAM-binding methyltransferase superfamily. RNA methyltransferase TrmH family.</text>
</comment>
<evidence type="ECO:0000313" key="6">
    <source>
        <dbReference type="Proteomes" id="UP000632828"/>
    </source>
</evidence>
<dbReference type="GO" id="GO:0005829">
    <property type="term" value="C:cytosol"/>
    <property type="evidence" value="ECO:0007669"/>
    <property type="project" value="TreeGrafter"/>
</dbReference>
<dbReference type="Pfam" id="PF08032">
    <property type="entry name" value="SpoU_sub_bind"/>
    <property type="match status" value="1"/>
</dbReference>
<protein>
    <submittedName>
        <fullName evidence="5">23S rRNA (Guanosine(2251)-2'-O)-methyltransferase RlmB</fullName>
    </submittedName>
</protein>
<reference evidence="5" key="1">
    <citation type="submission" date="2020-09" db="EMBL/GenBank/DDBJ databases">
        <title>Pelobacter alkaliphilus sp. nov., a novel anaerobic arsenate-reducing bacterium from terrestrial mud volcano.</title>
        <authorList>
            <person name="Khomyakova M.A."/>
            <person name="Merkel A.Y."/>
            <person name="Slobodkin A.I."/>
        </authorList>
    </citation>
    <scope>NUCLEOTIDE SEQUENCE</scope>
    <source>
        <strain evidence="5">M08fum</strain>
    </source>
</reference>
<evidence type="ECO:0000259" key="4">
    <source>
        <dbReference type="SMART" id="SM00967"/>
    </source>
</evidence>
<dbReference type="Gene3D" id="3.40.1280.10">
    <property type="match status" value="1"/>
</dbReference>
<dbReference type="InterPro" id="IPR029064">
    <property type="entry name" value="Ribosomal_eL30-like_sf"/>
</dbReference>
<accession>A0A8J6UR11</accession>
<dbReference type="Gene3D" id="3.30.1330.30">
    <property type="match status" value="1"/>
</dbReference>
<name>A0A8J6UR11_9BACT</name>
<keyword evidence="6" id="KW-1185">Reference proteome</keyword>
<dbReference type="FunFam" id="3.40.1280.10:FF:000008">
    <property type="entry name" value="Group 3 RNA methyltransferase TrmH"/>
    <property type="match status" value="1"/>
</dbReference>
<dbReference type="SUPFAM" id="SSF75217">
    <property type="entry name" value="alpha/beta knot"/>
    <property type="match status" value="1"/>
</dbReference>
<dbReference type="GO" id="GO:0008173">
    <property type="term" value="F:RNA methyltransferase activity"/>
    <property type="evidence" value="ECO:0007669"/>
    <property type="project" value="InterPro"/>
</dbReference>
<dbReference type="Proteomes" id="UP000632828">
    <property type="component" value="Unassembled WGS sequence"/>
</dbReference>
<dbReference type="SMART" id="SM00967">
    <property type="entry name" value="SpoU_sub_bind"/>
    <property type="match status" value="1"/>
</dbReference>
<dbReference type="RefSeq" id="WP_191154516.1">
    <property type="nucleotide sequence ID" value="NZ_JACWUN010000005.1"/>
</dbReference>
<evidence type="ECO:0000256" key="3">
    <source>
        <dbReference type="ARBA" id="ARBA00022679"/>
    </source>
</evidence>
<evidence type="ECO:0000313" key="5">
    <source>
        <dbReference type="EMBL" id="MBD1400246.1"/>
    </source>
</evidence>
<dbReference type="GO" id="GO:0003723">
    <property type="term" value="F:RNA binding"/>
    <property type="evidence" value="ECO:0007669"/>
    <property type="project" value="InterPro"/>
</dbReference>
<sequence length="248" mass="27088">MADYLYGINPVAEALAGDGRRPLELLLVENSHQQRFELLRQQATRRQVGVRQLSRHDLDRLIGHDRHQGVILQLEPFRYVSLPELLERANQSENAAFFLVLDGITDPHNFGALVRSAEGAGCHGVIVAKDRACPVTPVVEKTAAGALAHLPLCQVTNLARTLKEFKRAGVWCYGLAGEAEAKDLFAFPLDGPVALVVGSEGSGLRPNIRNHCDALLAIPMEGVLSSLNASVAAGIALFEIVRQRRQHR</sequence>
<dbReference type="PANTHER" id="PTHR46429:SF1">
    <property type="entry name" value="23S RRNA (GUANOSINE-2'-O-)-METHYLTRANSFERASE RLMB"/>
    <property type="match status" value="1"/>
</dbReference>
<dbReference type="SUPFAM" id="SSF55315">
    <property type="entry name" value="L30e-like"/>
    <property type="match status" value="1"/>
</dbReference>
<comment type="caution">
    <text evidence="5">The sequence shown here is derived from an EMBL/GenBank/DDBJ whole genome shotgun (WGS) entry which is preliminary data.</text>
</comment>
<dbReference type="InterPro" id="IPR004441">
    <property type="entry name" value="rRNA_MeTrfase_TrmH"/>
</dbReference>
<dbReference type="InterPro" id="IPR029028">
    <property type="entry name" value="Alpha/beta_knot_MTases"/>
</dbReference>
<feature type="domain" description="RNA 2-O ribose methyltransferase substrate binding" evidence="4">
    <location>
        <begin position="4"/>
        <end position="80"/>
    </location>
</feature>
<dbReference type="AlphaFoldDB" id="A0A8J6UR11"/>
<dbReference type="InterPro" id="IPR001537">
    <property type="entry name" value="SpoU_MeTrfase"/>
</dbReference>
<proteinExistence type="inferred from homology"/>
<dbReference type="CDD" id="cd18103">
    <property type="entry name" value="SpoU-like_RlmB"/>
    <property type="match status" value="1"/>
</dbReference>
<evidence type="ECO:0000256" key="2">
    <source>
        <dbReference type="ARBA" id="ARBA00022603"/>
    </source>
</evidence>